<comment type="caution">
    <text evidence="1">The sequence shown here is derived from an EMBL/GenBank/DDBJ whole genome shotgun (WGS) entry which is preliminary data.</text>
</comment>
<reference evidence="1 2" key="1">
    <citation type="submission" date="2014-07" db="EMBL/GenBank/DDBJ databases">
        <title>Genome of Chryseobacterium soli DSM 19298.</title>
        <authorList>
            <person name="Stropko S.J."/>
            <person name="Pipes S.E."/>
            <person name="Newman J."/>
        </authorList>
    </citation>
    <scope>NUCLEOTIDE SEQUENCE [LARGE SCALE GENOMIC DNA]</scope>
    <source>
        <strain evidence="1 2">DSM 19298</strain>
    </source>
</reference>
<gene>
    <name evidence="1" type="ORF">IW15_13620</name>
</gene>
<organism evidence="1 2">
    <name type="scientific">Chryseobacterium soli</name>
    <dbReference type="NCBI Taxonomy" id="445961"/>
    <lineage>
        <taxon>Bacteria</taxon>
        <taxon>Pseudomonadati</taxon>
        <taxon>Bacteroidota</taxon>
        <taxon>Flavobacteriia</taxon>
        <taxon>Flavobacteriales</taxon>
        <taxon>Weeksellaceae</taxon>
        <taxon>Chryseobacterium group</taxon>
        <taxon>Chryseobacterium</taxon>
    </lineage>
</organism>
<dbReference type="AlphaFoldDB" id="A0A086A799"/>
<dbReference type="STRING" id="445961.IW15_13620"/>
<evidence type="ECO:0000313" key="1">
    <source>
        <dbReference type="EMBL" id="KFF12563.1"/>
    </source>
</evidence>
<name>A0A086A799_9FLAO</name>
<sequence>MRIRSESFTVDFSADPLFPDHFDITKSPYYIHLKSFLHEDLAALHPELEEEYVKAKDFELEEQLLAEAFLYLYEKDHTILDNKKDAASIDTHLLNEGFIYIVESLTDPDDVPFFE</sequence>
<accession>A0A086A799</accession>
<evidence type="ECO:0000313" key="2">
    <source>
        <dbReference type="Proteomes" id="UP000028705"/>
    </source>
</evidence>
<dbReference type="EMBL" id="JPRH01000004">
    <property type="protein sequence ID" value="KFF12563.1"/>
    <property type="molecule type" value="Genomic_DNA"/>
</dbReference>
<protein>
    <submittedName>
        <fullName evidence="1">Uncharacterized protein</fullName>
    </submittedName>
</protein>
<proteinExistence type="predicted"/>
<keyword evidence="2" id="KW-1185">Reference proteome</keyword>
<dbReference type="Proteomes" id="UP000028705">
    <property type="component" value="Unassembled WGS sequence"/>
</dbReference>